<dbReference type="Proteomes" id="UP000639973">
    <property type="component" value="Unassembled WGS sequence"/>
</dbReference>
<evidence type="ECO:0000313" key="2">
    <source>
        <dbReference type="Proteomes" id="UP000639973"/>
    </source>
</evidence>
<organism evidence="1 2">
    <name type="scientific">Deinococcus aerolatus</name>
    <dbReference type="NCBI Taxonomy" id="522487"/>
    <lineage>
        <taxon>Bacteria</taxon>
        <taxon>Thermotogati</taxon>
        <taxon>Deinococcota</taxon>
        <taxon>Deinococci</taxon>
        <taxon>Deinococcales</taxon>
        <taxon>Deinococcaceae</taxon>
        <taxon>Deinococcus</taxon>
    </lineage>
</organism>
<accession>A0ABQ2GGL4</accession>
<evidence type="ECO:0000313" key="1">
    <source>
        <dbReference type="EMBL" id="GGL93595.1"/>
    </source>
</evidence>
<protein>
    <submittedName>
        <fullName evidence="1">Uncharacterized protein</fullName>
    </submittedName>
</protein>
<keyword evidence="2" id="KW-1185">Reference proteome</keyword>
<reference evidence="2" key="1">
    <citation type="journal article" date="2019" name="Int. J. Syst. Evol. Microbiol.">
        <title>The Global Catalogue of Microorganisms (GCM) 10K type strain sequencing project: providing services to taxonomists for standard genome sequencing and annotation.</title>
        <authorList>
            <consortium name="The Broad Institute Genomics Platform"/>
            <consortium name="The Broad Institute Genome Sequencing Center for Infectious Disease"/>
            <person name="Wu L."/>
            <person name="Ma J."/>
        </authorList>
    </citation>
    <scope>NUCLEOTIDE SEQUENCE [LARGE SCALE GENOMIC DNA]</scope>
    <source>
        <strain evidence="2">JCM 15442</strain>
    </source>
</reference>
<gene>
    <name evidence="1" type="ORF">GCM10010840_34450</name>
</gene>
<comment type="caution">
    <text evidence="1">The sequence shown here is derived from an EMBL/GenBank/DDBJ whole genome shotgun (WGS) entry which is preliminary data.</text>
</comment>
<sequence length="293" mass="32575">MLAQLPQELPGVTFTFCKAVLKMKQEGLQDPGEALPTPGRCLRFGCQHAPNASSAQMKRSADGALTAAPFGKVVNLTKHLLTLLLTFCAAQLFTLGAWGWRHRNLILADLENGRAVAAQLTFQRFSTVFQDVPTIQNLLSRRCTLADSLFVFQGTVSTDDFDVWVLLEPCGQRARTPVWQQVDWRPCFEIDDDRAIHVATPEREIIDTNDLRDGPHHWREQPCCTQHGGRTDHALHPGEQCGTRIATEHDRDMLNGCNRPPTPTNVRGQPNGKSLAKDLLTARQLLTHETANG</sequence>
<dbReference type="EMBL" id="BMOL01000028">
    <property type="protein sequence ID" value="GGL93595.1"/>
    <property type="molecule type" value="Genomic_DNA"/>
</dbReference>
<proteinExistence type="predicted"/>
<name>A0ABQ2GGL4_9DEIO</name>